<dbReference type="Gene3D" id="3.30.70.360">
    <property type="match status" value="1"/>
</dbReference>
<evidence type="ECO:0000256" key="1">
    <source>
        <dbReference type="ARBA" id="ARBA00022670"/>
    </source>
</evidence>
<organism evidence="5 6">
    <name type="scientific">Phyllobacterium ifriqiyense</name>
    <dbReference type="NCBI Taxonomy" id="314238"/>
    <lineage>
        <taxon>Bacteria</taxon>
        <taxon>Pseudomonadati</taxon>
        <taxon>Pseudomonadota</taxon>
        <taxon>Alphaproteobacteria</taxon>
        <taxon>Hyphomicrobiales</taxon>
        <taxon>Phyllobacteriaceae</taxon>
        <taxon>Phyllobacterium</taxon>
    </lineage>
</organism>
<protein>
    <submittedName>
        <fullName evidence="5">Acetylornithine deacetylase/succinyl-diaminopimelate desuccinylase-like protein</fullName>
    </submittedName>
</protein>
<name>A0ABU0SAH7_9HYPH</name>
<comment type="caution">
    <text evidence="5">The sequence shown here is derived from an EMBL/GenBank/DDBJ whole genome shotgun (WGS) entry which is preliminary data.</text>
</comment>
<evidence type="ECO:0000313" key="6">
    <source>
        <dbReference type="Proteomes" id="UP001237780"/>
    </source>
</evidence>
<evidence type="ECO:0000259" key="4">
    <source>
        <dbReference type="Pfam" id="PF07687"/>
    </source>
</evidence>
<gene>
    <name evidence="5" type="ORF">QFZ34_002957</name>
</gene>
<dbReference type="PANTHER" id="PTHR43270:SF12">
    <property type="entry name" value="SUCCINYL-DIAMINOPIMELATE DESUCCINYLASE"/>
    <property type="match status" value="1"/>
</dbReference>
<evidence type="ECO:0000313" key="5">
    <source>
        <dbReference type="EMBL" id="MDQ0997775.1"/>
    </source>
</evidence>
<keyword evidence="6" id="KW-1185">Reference proteome</keyword>
<keyword evidence="2" id="KW-0479">Metal-binding</keyword>
<dbReference type="Gene3D" id="3.40.630.10">
    <property type="entry name" value="Zn peptidases"/>
    <property type="match status" value="1"/>
</dbReference>
<keyword evidence="1" id="KW-0645">Protease</keyword>
<dbReference type="Pfam" id="PF01546">
    <property type="entry name" value="Peptidase_M20"/>
    <property type="match status" value="1"/>
</dbReference>
<dbReference type="EMBL" id="JAUSZT010000003">
    <property type="protein sequence ID" value="MDQ0997775.1"/>
    <property type="molecule type" value="Genomic_DNA"/>
</dbReference>
<dbReference type="PANTHER" id="PTHR43270">
    <property type="entry name" value="BETA-ALA-HIS DIPEPTIDASE"/>
    <property type="match status" value="1"/>
</dbReference>
<sequence>MSALEPVLNALDTNLDKSLERLFDLLRIKSISTDPAFKVDCRKAAEWLVADLQSIGFEASIRDTPGHPMVVAHHAGPSEDAPHVLFYGHYDVQPVDPLELWENDPFDPAIKDMGNGRKILTGRGTSDDKGQLMTFVEACRAYKAVHGQLPIKISILFEGEEESGSPSLKPFLESHKNELKADFALVCDTGMWDSETPAISVGLRGLVGEEIIVKAADRDLHSGMFGGAAANPIRILTKILADIHDENGAVTIPGFYDGVEETPTQILQMWEGLDATPENFLGPVGLSIPSGEQGRSILELIWARPTAEFNGITGGYTGQGFKTVIAAQASAKVSFRLVHKQSPAKIREAFRAFVQARVPADCTVEFHEHGGSPAIQLSYESPLLSKAKNALSDEWPNPAVLIAMGGSIPIVGDFQNMLGMESLLVGYGLEDDRIHSPNEKYELNSFHKGQRSWARILDALAK</sequence>
<dbReference type="Pfam" id="PF07687">
    <property type="entry name" value="M20_dimer"/>
    <property type="match status" value="1"/>
</dbReference>
<evidence type="ECO:0000256" key="3">
    <source>
        <dbReference type="ARBA" id="ARBA00022801"/>
    </source>
</evidence>
<dbReference type="SUPFAM" id="SSF53187">
    <property type="entry name" value="Zn-dependent exopeptidases"/>
    <property type="match status" value="1"/>
</dbReference>
<dbReference type="NCBIfam" id="NF006579">
    <property type="entry name" value="PRK09104.1"/>
    <property type="match status" value="1"/>
</dbReference>
<dbReference type="InterPro" id="IPR051458">
    <property type="entry name" value="Cyt/Met_Dipeptidase"/>
</dbReference>
<dbReference type="NCBIfam" id="NF005914">
    <property type="entry name" value="PRK07907.1"/>
    <property type="match status" value="1"/>
</dbReference>
<feature type="domain" description="Peptidase M20 dimerisation" evidence="4">
    <location>
        <begin position="201"/>
        <end position="360"/>
    </location>
</feature>
<proteinExistence type="predicted"/>
<dbReference type="InterPro" id="IPR011650">
    <property type="entry name" value="Peptidase_M20_dimer"/>
</dbReference>
<dbReference type="InterPro" id="IPR002933">
    <property type="entry name" value="Peptidase_M20"/>
</dbReference>
<evidence type="ECO:0000256" key="2">
    <source>
        <dbReference type="ARBA" id="ARBA00022723"/>
    </source>
</evidence>
<dbReference type="RefSeq" id="WP_307282143.1">
    <property type="nucleotide sequence ID" value="NZ_JAUSZT010000003.1"/>
</dbReference>
<dbReference type="Proteomes" id="UP001237780">
    <property type="component" value="Unassembled WGS sequence"/>
</dbReference>
<reference evidence="5 6" key="1">
    <citation type="submission" date="2023-07" db="EMBL/GenBank/DDBJ databases">
        <title>Comparative genomics of wheat-associated soil bacteria to identify genetic determinants of phenazine resistance.</title>
        <authorList>
            <person name="Mouncey N."/>
        </authorList>
    </citation>
    <scope>NUCLEOTIDE SEQUENCE [LARGE SCALE GENOMIC DNA]</scope>
    <source>
        <strain evidence="5 6">W4I11</strain>
    </source>
</reference>
<keyword evidence="3" id="KW-0378">Hydrolase</keyword>
<accession>A0ABU0SAH7</accession>